<dbReference type="RefSeq" id="WP_086433753.1">
    <property type="nucleotide sequence ID" value="NZ_FXWH01000001.1"/>
</dbReference>
<keyword evidence="9 10" id="KW-0472">Membrane</keyword>
<feature type="transmembrane region" description="Helical" evidence="10">
    <location>
        <begin position="20"/>
        <end position="41"/>
    </location>
</feature>
<dbReference type="PRINTS" id="PR00813">
    <property type="entry name" value="BCTERIALGSPG"/>
</dbReference>
<dbReference type="Pfam" id="PF07963">
    <property type="entry name" value="N_methyl"/>
    <property type="match status" value="1"/>
</dbReference>
<keyword evidence="13" id="KW-1185">Reference proteome</keyword>
<evidence type="ECO:0000313" key="13">
    <source>
        <dbReference type="Proteomes" id="UP000194450"/>
    </source>
</evidence>
<dbReference type="Gene3D" id="3.30.700.10">
    <property type="entry name" value="Glycoprotein, Type 4 Pilin"/>
    <property type="match status" value="1"/>
</dbReference>
<sequence length="151" mass="16286">MSIISKSAASKTGQSGFSLIEVMVVVAIIGVLASIILPNVIGSSEQADRQKVVADMVALENALAQYRLDNGMYPTTEQGLESLVNEPTVGPSPRNYRRGGYIQRLPQDPYGNDYLLLNPGEYGDVDIFSAGPDNQTGTDDDFGNWMIGQND</sequence>
<dbReference type="InterPro" id="IPR012902">
    <property type="entry name" value="N_methyl_site"/>
</dbReference>
<keyword evidence="4" id="KW-1003">Cell membrane</keyword>
<reference evidence="13" key="1">
    <citation type="submission" date="2017-04" db="EMBL/GenBank/DDBJ databases">
        <authorList>
            <person name="Varghese N."/>
            <person name="Submissions S."/>
        </authorList>
    </citation>
    <scope>NUCLEOTIDE SEQUENCE [LARGE SCALE GENOMIC DNA]</scope>
</reference>
<keyword evidence="5" id="KW-0488">Methylation</keyword>
<dbReference type="OrthoDB" id="9795612at2"/>
<keyword evidence="8 10" id="KW-1133">Transmembrane helix</keyword>
<evidence type="ECO:0000256" key="6">
    <source>
        <dbReference type="ARBA" id="ARBA00022519"/>
    </source>
</evidence>
<dbReference type="NCBIfam" id="TIGR01710">
    <property type="entry name" value="typeII_sec_gspG"/>
    <property type="match status" value="1"/>
</dbReference>
<dbReference type="InterPro" id="IPR045584">
    <property type="entry name" value="Pilin-like"/>
</dbReference>
<dbReference type="PANTHER" id="PTHR30093">
    <property type="entry name" value="GENERAL SECRETION PATHWAY PROTEIN G"/>
    <property type="match status" value="1"/>
</dbReference>
<comment type="subcellular location">
    <subcellularLocation>
        <location evidence="1">Cell inner membrane</location>
        <topology evidence="1">Single-pass membrane protein</topology>
    </subcellularLocation>
</comment>
<dbReference type="PANTHER" id="PTHR30093:SF44">
    <property type="entry name" value="TYPE II SECRETION SYSTEM CORE PROTEIN G"/>
    <property type="match status" value="1"/>
</dbReference>
<evidence type="ECO:0000259" key="11">
    <source>
        <dbReference type="Pfam" id="PF08334"/>
    </source>
</evidence>
<dbReference type="GO" id="GO:0015627">
    <property type="term" value="C:type II protein secretion system complex"/>
    <property type="evidence" value="ECO:0007669"/>
    <property type="project" value="InterPro"/>
</dbReference>
<evidence type="ECO:0000256" key="9">
    <source>
        <dbReference type="ARBA" id="ARBA00023136"/>
    </source>
</evidence>
<dbReference type="InterPro" id="IPR010054">
    <property type="entry name" value="Type2_sec_GspG"/>
</dbReference>
<keyword evidence="7 10" id="KW-0812">Transmembrane</keyword>
<accession>A0A1Y6EG71</accession>
<dbReference type="PROSITE" id="PS00409">
    <property type="entry name" value="PROKAR_NTER_METHYL"/>
    <property type="match status" value="1"/>
</dbReference>
<comment type="similarity">
    <text evidence="2">Belongs to the GSP G family.</text>
</comment>
<dbReference type="Pfam" id="PF08334">
    <property type="entry name" value="T2SSG"/>
    <property type="match status" value="1"/>
</dbReference>
<evidence type="ECO:0000256" key="5">
    <source>
        <dbReference type="ARBA" id="ARBA00022481"/>
    </source>
</evidence>
<evidence type="ECO:0000256" key="10">
    <source>
        <dbReference type="SAM" id="Phobius"/>
    </source>
</evidence>
<evidence type="ECO:0000313" key="12">
    <source>
        <dbReference type="EMBL" id="SMQ61595.1"/>
    </source>
</evidence>
<protein>
    <recommendedName>
        <fullName evidence="3">Type II secretion system core protein G</fullName>
    </recommendedName>
</protein>
<dbReference type="InterPro" id="IPR000983">
    <property type="entry name" value="Bac_GSPG_pilin"/>
</dbReference>
<dbReference type="Proteomes" id="UP000194450">
    <property type="component" value="Unassembled WGS sequence"/>
</dbReference>
<keyword evidence="6" id="KW-0997">Cell inner membrane</keyword>
<evidence type="ECO:0000256" key="2">
    <source>
        <dbReference type="ARBA" id="ARBA00009984"/>
    </source>
</evidence>
<dbReference type="SUPFAM" id="SSF54523">
    <property type="entry name" value="Pili subunits"/>
    <property type="match status" value="1"/>
</dbReference>
<dbReference type="GO" id="GO:0015628">
    <property type="term" value="P:protein secretion by the type II secretion system"/>
    <property type="evidence" value="ECO:0007669"/>
    <property type="project" value="InterPro"/>
</dbReference>
<dbReference type="InterPro" id="IPR013545">
    <property type="entry name" value="T2SS_protein-GspG_C"/>
</dbReference>
<evidence type="ECO:0000256" key="1">
    <source>
        <dbReference type="ARBA" id="ARBA00004377"/>
    </source>
</evidence>
<evidence type="ECO:0000256" key="4">
    <source>
        <dbReference type="ARBA" id="ARBA00022475"/>
    </source>
</evidence>
<organism evidence="12 13">
    <name type="scientific">Pseudidiomarina planktonica</name>
    <dbReference type="NCBI Taxonomy" id="1323738"/>
    <lineage>
        <taxon>Bacteria</taxon>
        <taxon>Pseudomonadati</taxon>
        <taxon>Pseudomonadota</taxon>
        <taxon>Gammaproteobacteria</taxon>
        <taxon>Alteromonadales</taxon>
        <taxon>Idiomarinaceae</taxon>
        <taxon>Pseudidiomarina</taxon>
    </lineage>
</organism>
<dbReference type="AlphaFoldDB" id="A0A1Y6EG71"/>
<dbReference type="GO" id="GO:0005886">
    <property type="term" value="C:plasma membrane"/>
    <property type="evidence" value="ECO:0007669"/>
    <property type="project" value="UniProtKB-SubCell"/>
</dbReference>
<feature type="domain" description="Type II secretion system protein GspG C-terminal" evidence="11">
    <location>
        <begin position="39"/>
        <end position="143"/>
    </location>
</feature>
<dbReference type="EMBL" id="FXWH01000001">
    <property type="protein sequence ID" value="SMQ61595.1"/>
    <property type="molecule type" value="Genomic_DNA"/>
</dbReference>
<dbReference type="NCBIfam" id="TIGR02532">
    <property type="entry name" value="IV_pilin_GFxxxE"/>
    <property type="match status" value="1"/>
</dbReference>
<name>A0A1Y6EG71_9GAMM</name>
<proteinExistence type="inferred from homology"/>
<evidence type="ECO:0000256" key="7">
    <source>
        <dbReference type="ARBA" id="ARBA00022692"/>
    </source>
</evidence>
<evidence type="ECO:0000256" key="3">
    <source>
        <dbReference type="ARBA" id="ARBA00020042"/>
    </source>
</evidence>
<gene>
    <name evidence="12" type="ORF">SAMN06297229_0585</name>
</gene>
<evidence type="ECO:0000256" key="8">
    <source>
        <dbReference type="ARBA" id="ARBA00022989"/>
    </source>
</evidence>